<evidence type="ECO:0000313" key="2">
    <source>
        <dbReference type="EMBL" id="SCG61369.1"/>
    </source>
</evidence>
<keyword evidence="3" id="KW-1185">Reference proteome</keyword>
<evidence type="ECO:0000313" key="3">
    <source>
        <dbReference type="Proteomes" id="UP000199408"/>
    </source>
</evidence>
<accession>A0A1C5ITR3</accession>
<proteinExistence type="predicted"/>
<dbReference type="AlphaFoldDB" id="A0A1C5ITR3"/>
<name>A0A1C5ITR3_9ACTN</name>
<keyword evidence="1" id="KW-0732">Signal</keyword>
<dbReference type="STRING" id="47864.GA0070560_11631"/>
<dbReference type="Proteomes" id="UP000199408">
    <property type="component" value="Unassembled WGS sequence"/>
</dbReference>
<feature type="signal peptide" evidence="1">
    <location>
        <begin position="1"/>
        <end position="26"/>
    </location>
</feature>
<sequence>MWAFIHSNRLAAIAALVLGLAIALTAGEGAPTTLAEGFGWGNSASDGPAAQIVADGFGWGAATPPGRP</sequence>
<dbReference type="EMBL" id="FMDN01000016">
    <property type="protein sequence ID" value="SCG61369.1"/>
    <property type="molecule type" value="Genomic_DNA"/>
</dbReference>
<reference evidence="3" key="1">
    <citation type="submission" date="2016-06" db="EMBL/GenBank/DDBJ databases">
        <authorList>
            <person name="Varghese N."/>
        </authorList>
    </citation>
    <scope>NUCLEOTIDE SEQUENCE [LARGE SCALE GENOMIC DNA]</scope>
    <source>
        <strain evidence="3">DSM 43171</strain>
    </source>
</reference>
<evidence type="ECO:0000256" key="1">
    <source>
        <dbReference type="SAM" id="SignalP"/>
    </source>
</evidence>
<gene>
    <name evidence="2" type="ORF">GA0070560_11631</name>
</gene>
<organism evidence="2 3">
    <name type="scientific">Micromonospora halophytica</name>
    <dbReference type="NCBI Taxonomy" id="47864"/>
    <lineage>
        <taxon>Bacteria</taxon>
        <taxon>Bacillati</taxon>
        <taxon>Actinomycetota</taxon>
        <taxon>Actinomycetes</taxon>
        <taxon>Micromonosporales</taxon>
        <taxon>Micromonosporaceae</taxon>
        <taxon>Micromonospora</taxon>
    </lineage>
</organism>
<feature type="chain" id="PRO_5038828460" evidence="1">
    <location>
        <begin position="27"/>
        <end position="68"/>
    </location>
</feature>
<protein>
    <submittedName>
        <fullName evidence="2">Uncharacterized protein</fullName>
    </submittedName>
</protein>